<dbReference type="AlphaFoldDB" id="A5FMB8"/>
<dbReference type="EMBL" id="CP000685">
    <property type="protein sequence ID" value="ABQ03657.1"/>
    <property type="molecule type" value="Genomic_DNA"/>
</dbReference>
<dbReference type="OrthoDB" id="1364040at2"/>
<dbReference type="HOGENOM" id="CLU_1684265_0_0_10"/>
<keyword evidence="1" id="KW-0472">Membrane</keyword>
<accession>A5FMB8</accession>
<dbReference type="eggNOG" id="ENOG50339TD">
    <property type="taxonomic scope" value="Bacteria"/>
</dbReference>
<dbReference type="STRING" id="376686.Fjoh_0622"/>
<reference evidence="2 3" key="1">
    <citation type="journal article" date="2009" name="Appl. Environ. Microbiol.">
        <title>Novel features of the polysaccharide-digesting gliding bacterium Flavobacterium johnsoniae as revealed by genome sequence analysis.</title>
        <authorList>
            <person name="McBride M.J."/>
            <person name="Xie G."/>
            <person name="Martens E.C."/>
            <person name="Lapidus A."/>
            <person name="Henrissat B."/>
            <person name="Rhodes R.G."/>
            <person name="Goltsman E."/>
            <person name="Wang W."/>
            <person name="Xu J."/>
            <person name="Hunnicutt D.W."/>
            <person name="Staroscik A.M."/>
            <person name="Hoover T.R."/>
            <person name="Cheng Y.Q."/>
            <person name="Stein J.L."/>
        </authorList>
    </citation>
    <scope>NUCLEOTIDE SEQUENCE [LARGE SCALE GENOMIC DNA]</scope>
    <source>
        <strain evidence="3">ATCC 17061 / DSM 2064 / JCM 8514 / BCRC 14874 / CCUG 350202 / NBRC 14942 / NCIMB 11054 / UW101</strain>
    </source>
</reference>
<keyword evidence="1" id="KW-0812">Transmembrane</keyword>
<dbReference type="GeneID" id="31763493"/>
<gene>
    <name evidence="2" type="ordered locus">Fjoh_0622</name>
</gene>
<evidence type="ECO:0000313" key="2">
    <source>
        <dbReference type="EMBL" id="ABQ03657.1"/>
    </source>
</evidence>
<dbReference type="RefSeq" id="WP_012022712.1">
    <property type="nucleotide sequence ID" value="NC_009441.1"/>
</dbReference>
<feature type="transmembrane region" description="Helical" evidence="1">
    <location>
        <begin position="6"/>
        <end position="23"/>
    </location>
</feature>
<dbReference type="Proteomes" id="UP000006694">
    <property type="component" value="Chromosome"/>
</dbReference>
<protein>
    <submittedName>
        <fullName evidence="2">Uncharacterized protein</fullName>
    </submittedName>
</protein>
<sequence length="169" mass="19507">MAKKKINIVLIIVVIALWGAVFYKTVYKYFSSQETFANETYTAQNVKFNQIHKDTFALETITRDPFLNKQTQQVVIPAQKQYSAVTSTAVKKTAAPIAKTRQLTIWPAISYHGYIKDSKGELVIMKIDNKMYRLRKDALIDGIALKKITRDSLELDFNRERKIIARFKI</sequence>
<proteinExistence type="predicted"/>
<keyword evidence="3" id="KW-1185">Reference proteome</keyword>
<keyword evidence="1" id="KW-1133">Transmembrane helix</keyword>
<evidence type="ECO:0000256" key="1">
    <source>
        <dbReference type="SAM" id="Phobius"/>
    </source>
</evidence>
<dbReference type="KEGG" id="fjo:Fjoh_0622"/>
<evidence type="ECO:0000313" key="3">
    <source>
        <dbReference type="Proteomes" id="UP000006694"/>
    </source>
</evidence>
<name>A5FMB8_FLAJ1</name>
<organism evidence="2 3">
    <name type="scientific">Flavobacterium johnsoniae (strain ATCC 17061 / DSM 2064 / JCM 8514 / BCRC 14874 / CCUG 350202 / NBRC 14942 / NCIMB 11054 / UW101)</name>
    <name type="common">Cytophaga johnsonae</name>
    <dbReference type="NCBI Taxonomy" id="376686"/>
    <lineage>
        <taxon>Bacteria</taxon>
        <taxon>Pseudomonadati</taxon>
        <taxon>Bacteroidota</taxon>
        <taxon>Flavobacteriia</taxon>
        <taxon>Flavobacteriales</taxon>
        <taxon>Flavobacteriaceae</taxon>
        <taxon>Flavobacterium</taxon>
    </lineage>
</organism>